<evidence type="ECO:0008006" key="2">
    <source>
        <dbReference type="Google" id="ProtNLM"/>
    </source>
</evidence>
<evidence type="ECO:0000313" key="1">
    <source>
        <dbReference type="EMBL" id="GAI99637.1"/>
    </source>
</evidence>
<sequence length="69" mass="7631">PFKEVINYLPQVEGLKVLDFGGGIGSLALLLHKRGANVDYLDLPGLVTEFAKFRSNGRINFIDSHQMSL</sequence>
<dbReference type="SUPFAM" id="SSF53335">
    <property type="entry name" value="S-adenosyl-L-methionine-dependent methyltransferases"/>
    <property type="match status" value="1"/>
</dbReference>
<proteinExistence type="predicted"/>
<dbReference type="Gene3D" id="3.40.50.150">
    <property type="entry name" value="Vaccinia Virus protein VP39"/>
    <property type="match status" value="1"/>
</dbReference>
<organism evidence="1">
    <name type="scientific">marine sediment metagenome</name>
    <dbReference type="NCBI Taxonomy" id="412755"/>
    <lineage>
        <taxon>unclassified sequences</taxon>
        <taxon>metagenomes</taxon>
        <taxon>ecological metagenomes</taxon>
    </lineage>
</organism>
<accession>X1T2U4</accession>
<feature type="non-terminal residue" evidence="1">
    <location>
        <position position="1"/>
    </location>
</feature>
<reference evidence="1" key="1">
    <citation type="journal article" date="2014" name="Front. Microbiol.">
        <title>High frequency of phylogenetically diverse reductive dehalogenase-homologous genes in deep subseafloor sedimentary metagenomes.</title>
        <authorList>
            <person name="Kawai M."/>
            <person name="Futagami T."/>
            <person name="Toyoda A."/>
            <person name="Takaki Y."/>
            <person name="Nishi S."/>
            <person name="Hori S."/>
            <person name="Arai W."/>
            <person name="Tsubouchi T."/>
            <person name="Morono Y."/>
            <person name="Uchiyama I."/>
            <person name="Ito T."/>
            <person name="Fujiyama A."/>
            <person name="Inagaki F."/>
            <person name="Takami H."/>
        </authorList>
    </citation>
    <scope>NUCLEOTIDE SEQUENCE</scope>
    <source>
        <strain evidence="1">Expedition CK06-06</strain>
    </source>
</reference>
<dbReference type="AlphaFoldDB" id="X1T2U4"/>
<gene>
    <name evidence="1" type="ORF">S12H4_35540</name>
</gene>
<name>X1T2U4_9ZZZZ</name>
<comment type="caution">
    <text evidence="1">The sequence shown here is derived from an EMBL/GenBank/DDBJ whole genome shotgun (WGS) entry which is preliminary data.</text>
</comment>
<dbReference type="InterPro" id="IPR029063">
    <property type="entry name" value="SAM-dependent_MTases_sf"/>
</dbReference>
<protein>
    <recommendedName>
        <fullName evidence="2">Methyltransferase small domain-containing protein</fullName>
    </recommendedName>
</protein>
<dbReference type="EMBL" id="BARW01021124">
    <property type="protein sequence ID" value="GAI99637.1"/>
    <property type="molecule type" value="Genomic_DNA"/>
</dbReference>